<keyword evidence="2" id="KW-1185">Reference proteome</keyword>
<reference evidence="1 2" key="1">
    <citation type="journal article" date="2018" name="Proc. R. Soc. B">
        <title>A non-coding region near Follistatin controls head colour polymorphism in the Gouldian finch.</title>
        <authorList>
            <person name="Toomey M.B."/>
            <person name="Marques C.I."/>
            <person name="Andrade P."/>
            <person name="Araujo P.M."/>
            <person name="Sabatino S."/>
            <person name="Gazda M.A."/>
            <person name="Afonso S."/>
            <person name="Lopes R.J."/>
            <person name="Corbo J.C."/>
            <person name="Carneiro M."/>
        </authorList>
    </citation>
    <scope>NUCLEOTIDE SEQUENCE [LARGE SCALE GENOMIC DNA]</scope>
    <source>
        <strain evidence="1">Red01</strain>
        <tissue evidence="1">Muscle</tissue>
    </source>
</reference>
<comment type="caution">
    <text evidence="1">The sequence shown here is derived from an EMBL/GenBank/DDBJ whole genome shotgun (WGS) entry which is preliminary data.</text>
</comment>
<evidence type="ECO:0000313" key="2">
    <source>
        <dbReference type="Proteomes" id="UP000276834"/>
    </source>
</evidence>
<sequence>MLASSRWLQRVDGHASNLVSHVSQALTAPEAFSAPIPLLIPRADLVLARPPPEGTEGAAGEEGRVARNGERLLAGHRASRPGAEASSSFEQPRCLPAHIIPRPGTTQDPQSSVSVSFAGVEEKWAHFNREGVQSLASDSLHGNNEKGELGKLQVQLCDRTMNAELSYNL</sequence>
<gene>
    <name evidence="1" type="ORF">DV515_00007678</name>
</gene>
<accession>A0A3L8SH79</accession>
<evidence type="ECO:0000313" key="1">
    <source>
        <dbReference type="EMBL" id="RLW01695.1"/>
    </source>
</evidence>
<protein>
    <submittedName>
        <fullName evidence="1">Uncharacterized protein</fullName>
    </submittedName>
</protein>
<organism evidence="1 2">
    <name type="scientific">Chloebia gouldiae</name>
    <name type="common">Gouldian finch</name>
    <name type="synonym">Erythrura gouldiae</name>
    <dbReference type="NCBI Taxonomy" id="44316"/>
    <lineage>
        <taxon>Eukaryota</taxon>
        <taxon>Metazoa</taxon>
        <taxon>Chordata</taxon>
        <taxon>Craniata</taxon>
        <taxon>Vertebrata</taxon>
        <taxon>Euteleostomi</taxon>
        <taxon>Archelosauria</taxon>
        <taxon>Archosauria</taxon>
        <taxon>Dinosauria</taxon>
        <taxon>Saurischia</taxon>
        <taxon>Theropoda</taxon>
        <taxon>Coelurosauria</taxon>
        <taxon>Aves</taxon>
        <taxon>Neognathae</taxon>
        <taxon>Neoaves</taxon>
        <taxon>Telluraves</taxon>
        <taxon>Australaves</taxon>
        <taxon>Passeriformes</taxon>
        <taxon>Passeroidea</taxon>
        <taxon>Passeridae</taxon>
        <taxon>Chloebia</taxon>
    </lineage>
</organism>
<name>A0A3L8SH79_CHLGU</name>
<dbReference type="AlphaFoldDB" id="A0A3L8SH79"/>
<proteinExistence type="predicted"/>
<dbReference type="Proteomes" id="UP000276834">
    <property type="component" value="Unassembled WGS sequence"/>
</dbReference>
<dbReference type="EMBL" id="QUSF01000021">
    <property type="protein sequence ID" value="RLW01695.1"/>
    <property type="molecule type" value="Genomic_DNA"/>
</dbReference>